<dbReference type="InterPro" id="IPR011626">
    <property type="entry name" value="Alpha-macroglobulin_TED"/>
</dbReference>
<dbReference type="Pfam" id="PF00207">
    <property type="entry name" value="A2M"/>
    <property type="match status" value="1"/>
</dbReference>
<evidence type="ECO:0000259" key="10">
    <source>
        <dbReference type="SMART" id="SM01360"/>
    </source>
</evidence>
<keyword evidence="5" id="KW-0882">Thioester bond</keyword>
<dbReference type="Gene3D" id="2.60.40.2950">
    <property type="match status" value="1"/>
</dbReference>
<feature type="chain" id="PRO_5046490239" evidence="8">
    <location>
        <begin position="17"/>
        <end position="1476"/>
    </location>
</feature>
<dbReference type="Gene3D" id="1.50.10.20">
    <property type="match status" value="1"/>
</dbReference>
<dbReference type="InterPro" id="IPR011625">
    <property type="entry name" value="A2M_N_BRD"/>
</dbReference>
<dbReference type="SMART" id="SM01359">
    <property type="entry name" value="A2M_N_2"/>
    <property type="match status" value="1"/>
</dbReference>
<evidence type="ECO:0000259" key="11">
    <source>
        <dbReference type="SMART" id="SM01361"/>
    </source>
</evidence>
<evidence type="ECO:0000256" key="8">
    <source>
        <dbReference type="SAM" id="SignalP"/>
    </source>
</evidence>
<keyword evidence="7" id="KW-0325">Glycoprotein</keyword>
<dbReference type="InterPro" id="IPR001599">
    <property type="entry name" value="Macroglobln_a2"/>
</dbReference>
<dbReference type="Proteomes" id="UP000694888">
    <property type="component" value="Unplaced"/>
</dbReference>
<evidence type="ECO:0000256" key="7">
    <source>
        <dbReference type="ARBA" id="ARBA00023180"/>
    </source>
</evidence>
<evidence type="ECO:0000256" key="3">
    <source>
        <dbReference type="ARBA" id="ARBA00022729"/>
    </source>
</evidence>
<dbReference type="Gene3D" id="2.20.130.20">
    <property type="match status" value="1"/>
</dbReference>
<keyword evidence="6" id="KW-1015">Disulfide bond</keyword>
<evidence type="ECO:0000313" key="12">
    <source>
        <dbReference type="Proteomes" id="UP000694888"/>
    </source>
</evidence>
<dbReference type="InterPro" id="IPR008930">
    <property type="entry name" value="Terpenoid_cyclase/PrenylTrfase"/>
</dbReference>
<feature type="domain" description="Alpha-2-macroglobulin" evidence="10">
    <location>
        <begin position="744"/>
        <end position="835"/>
    </location>
</feature>
<accession>A0ABM0ZX74</accession>
<dbReference type="Pfam" id="PF17791">
    <property type="entry name" value="MG3"/>
    <property type="match status" value="1"/>
</dbReference>
<reference evidence="13" key="1">
    <citation type="submission" date="2025-08" db="UniProtKB">
        <authorList>
            <consortium name="RefSeq"/>
        </authorList>
    </citation>
    <scope>IDENTIFICATION</scope>
</reference>
<evidence type="ECO:0000313" key="13">
    <source>
        <dbReference type="RefSeq" id="XP_012936368.1"/>
    </source>
</evidence>
<evidence type="ECO:0000256" key="1">
    <source>
        <dbReference type="ARBA" id="ARBA00010952"/>
    </source>
</evidence>
<dbReference type="PANTHER" id="PTHR11412:SF136">
    <property type="entry name" value="CD109 ANTIGEN"/>
    <property type="match status" value="1"/>
</dbReference>
<feature type="signal peptide" evidence="8">
    <location>
        <begin position="1"/>
        <end position="16"/>
    </location>
</feature>
<protein>
    <submittedName>
        <fullName evidence="13">CD109 antigen</fullName>
    </submittedName>
</protein>
<dbReference type="InterPro" id="IPR041813">
    <property type="entry name" value="A2M_TED"/>
</dbReference>
<dbReference type="SUPFAM" id="SSF49410">
    <property type="entry name" value="Alpha-macroglobulin receptor domain"/>
    <property type="match status" value="1"/>
</dbReference>
<gene>
    <name evidence="13" type="primary">LOC101854858</name>
</gene>
<dbReference type="InterPro" id="IPR036595">
    <property type="entry name" value="A-macroglobulin_rcpt-bd_sf"/>
</dbReference>
<proteinExistence type="inferred from homology"/>
<keyword evidence="3 8" id="KW-0732">Signal</keyword>
<evidence type="ECO:0000256" key="4">
    <source>
        <dbReference type="ARBA" id="ARBA00022900"/>
    </source>
</evidence>
<evidence type="ECO:0000256" key="2">
    <source>
        <dbReference type="ARBA" id="ARBA00022690"/>
    </source>
</evidence>
<dbReference type="InterPro" id="IPR002890">
    <property type="entry name" value="MG2"/>
</dbReference>
<dbReference type="Gene3D" id="2.60.40.10">
    <property type="entry name" value="Immunoglobulins"/>
    <property type="match status" value="2"/>
</dbReference>
<keyword evidence="2" id="KW-0646">Protease inhibitor</keyword>
<dbReference type="Gene3D" id="2.60.120.1540">
    <property type="match status" value="1"/>
</dbReference>
<dbReference type="PANTHER" id="PTHR11412">
    <property type="entry name" value="MACROGLOBULIN / COMPLEMENT"/>
    <property type="match status" value="1"/>
</dbReference>
<keyword evidence="4" id="KW-0722">Serine protease inhibitor</keyword>
<dbReference type="RefSeq" id="XP_012936368.1">
    <property type="nucleotide sequence ID" value="XM_013080914.1"/>
</dbReference>
<name>A0ABM0ZX74_APLCA</name>
<dbReference type="InterPro" id="IPR047565">
    <property type="entry name" value="Alpha-macroglob_thiol-ester_cl"/>
</dbReference>
<dbReference type="CDD" id="cd02897">
    <property type="entry name" value="A2M_2"/>
    <property type="match status" value="1"/>
</dbReference>
<dbReference type="Pfam" id="PF07678">
    <property type="entry name" value="TED_complement"/>
    <property type="match status" value="1"/>
</dbReference>
<dbReference type="SUPFAM" id="SSF81296">
    <property type="entry name" value="E set domains"/>
    <property type="match status" value="1"/>
</dbReference>
<dbReference type="GeneID" id="101854858"/>
<dbReference type="SMART" id="SM01360">
    <property type="entry name" value="A2M"/>
    <property type="match status" value="1"/>
</dbReference>
<evidence type="ECO:0000256" key="6">
    <source>
        <dbReference type="ARBA" id="ARBA00023157"/>
    </source>
</evidence>
<organism evidence="12 13">
    <name type="scientific">Aplysia californica</name>
    <name type="common">California sea hare</name>
    <dbReference type="NCBI Taxonomy" id="6500"/>
    <lineage>
        <taxon>Eukaryota</taxon>
        <taxon>Metazoa</taxon>
        <taxon>Spiralia</taxon>
        <taxon>Lophotrochozoa</taxon>
        <taxon>Mollusca</taxon>
        <taxon>Gastropoda</taxon>
        <taxon>Heterobranchia</taxon>
        <taxon>Euthyneura</taxon>
        <taxon>Tectipleura</taxon>
        <taxon>Aplysiida</taxon>
        <taxon>Aplysioidea</taxon>
        <taxon>Aplysiidae</taxon>
        <taxon>Aplysia</taxon>
    </lineage>
</organism>
<dbReference type="Gene3D" id="2.60.40.690">
    <property type="entry name" value="Alpha-macroglobulin, receptor-binding domain"/>
    <property type="match status" value="1"/>
</dbReference>
<dbReference type="InterPro" id="IPR019742">
    <property type="entry name" value="MacrogloblnA2_CS"/>
</dbReference>
<dbReference type="Gene3D" id="2.60.40.1930">
    <property type="match status" value="2"/>
</dbReference>
<dbReference type="PROSITE" id="PS00477">
    <property type="entry name" value="ALPHA_2_MACROGLOBULIN"/>
    <property type="match status" value="1"/>
</dbReference>
<sequence>MKLWFAVSLLVATALAKNSYVVVSPSKIRANMDLSISVNILNATSNVNVKAILQQGSSEIVRAAGVFSAGKPGNLFMKLPATLSGHYYTLKVVGSGGLSFTNQRSLQVNKKQYSIFIQTDKGMYKPGDKVNFRSFAVYPDLSAFTEPVDILVYDGQANKIKQWLQQTPTNGVITKSISLSSQPVLGDWKIQVKTKVEKTEKIFKVAEYVLPKFEVNVEMPSYAATSDKEVTFKVKAKYTYGKPVSGKADVWVTLDYNYDTYGTRTSDNVLHTVQRMDGETTVTVPMATLKALTSSLNKRVLKVVTNVTESLTGNLMTASGKVTLYDSRFKLDFPKTNPETFKPGLEYTAYLKISQQDGLPVSPSLAKVSVDTLVTVQDKSLSTYYNPVRSVRSMPTMQLSVPDNGLVAIPVDIPSDADEVTVTAKYNVIQEQLKLKKSYSPSSSYIQMSLKSSGAIQAGDMINFEVKATQPVDQLVYQVMSRGALGLTGKVNGNHQTSVSFALRTRPSMAPNARIVVYYVRADGEIVTDSLSFDINGAFKNKVDVSFNKNKTEPGNKVQLTVKADPGSNAHLLAIDQSVLLLRSGNDVTTTDVYSELKAYDTIKDNEQNDVIPILGGGIRPAGPIRRKRSIWWPFPISYGGSDATKIFQNAGVVVITDALLYQHREPIPRWPVRRLPEQLPRRRGWGWSGPRGMVEGRPRSQARFNAAQAFQAPQLQRETAVDMPKQPKKLAEVERVRVDFTESWLWLNQPISGNGTATVETTVPDTITSWVASAFAFNNRTGLGLAPNQAHLTVFRPFFVSLNLPYSVTNGEQLALQAIVFNYLDSDAQVRVTLTKSKSFMNIFVDNNGVEGTKQEDAVQDVLVKSGEAKSVYFPIVPIDLGKIDVEVKAQSTRAADAVRRQLLVEPEGVPKEFNVPVLVELTNGKSSFTKTVDLSLPPNVVSGSELLRVSVVGDLMGPSIAGLDSLLRMPTGCGEQTMLGLAPDVYITDYLNAVQQLQGDIAEKALNYMESGYQRELTYKHSDHSFSAFGDNDASGSMWLTAFVVKVFHQASSHIYVDDDVITRAVNWMLNKQNSDGSFPEPGRVIHKSMQGKAGSGTALTLFVFISLMENKDLFATGAYATKFESARTKALTYLEAQMVDEDDPYNLALAAYAFQLAGSSKAQSVLNKLEQKATVKDGLKYWHYPQTTTSTSTATWHRPNPAKAIDTEMTSYVLLTYAARRDLINGKSIMQWVVQQRNPNGGFSSTQDTVVALNALSEFNRLVYGDKFQVHITATLDRSTKYDFDIDKTNSLVLQTRESTTVPAQVKIDATGSGVVLANVAVFFNVPSEVEETTFHLSLHLEKDTLNQLTILVCTRWMGEGSASGMAVAEIGIPSGFEADRESITQVKLLKRVEYENKKVILYFDEINRSELCVDLTAVRTGLVAKSQPAAVRVYDYYEPGNQVTAFYQSQILKDSTVCDVCSECENCVNRRG</sequence>
<keyword evidence="12" id="KW-1185">Reference proteome</keyword>
<dbReference type="Pfam" id="PF07677">
    <property type="entry name" value="A2M_recep"/>
    <property type="match status" value="1"/>
</dbReference>
<feature type="domain" description="Alpha-2-macroglobulin bait region" evidence="9">
    <location>
        <begin position="446"/>
        <end position="582"/>
    </location>
</feature>
<comment type="similarity">
    <text evidence="1">Belongs to the protease inhibitor I39 (alpha-2-macroglobulin) family.</text>
</comment>
<dbReference type="SMART" id="SM01361">
    <property type="entry name" value="A2M_recep"/>
    <property type="match status" value="1"/>
</dbReference>
<dbReference type="Pfam" id="PF07703">
    <property type="entry name" value="A2M_BRD"/>
    <property type="match status" value="1"/>
</dbReference>
<feature type="domain" description="Alpha-macroglobulin receptor-binding" evidence="11">
    <location>
        <begin position="1367"/>
        <end position="1451"/>
    </location>
</feature>
<evidence type="ECO:0000259" key="9">
    <source>
        <dbReference type="SMART" id="SM01359"/>
    </source>
</evidence>
<dbReference type="SMART" id="SM01419">
    <property type="entry name" value="Thiol-ester_cl"/>
    <property type="match status" value="1"/>
</dbReference>
<evidence type="ECO:0000256" key="5">
    <source>
        <dbReference type="ARBA" id="ARBA00022966"/>
    </source>
</evidence>
<dbReference type="InterPro" id="IPR009048">
    <property type="entry name" value="A-macroglobulin_rcpt-bd"/>
</dbReference>
<dbReference type="InterPro" id="IPR013783">
    <property type="entry name" value="Ig-like_fold"/>
</dbReference>
<dbReference type="InterPro" id="IPR041555">
    <property type="entry name" value="MG3"/>
</dbReference>
<dbReference type="SUPFAM" id="SSF48239">
    <property type="entry name" value="Terpenoid cyclases/Protein prenyltransferases"/>
    <property type="match status" value="1"/>
</dbReference>
<dbReference type="Gene3D" id="2.60.40.1940">
    <property type="match status" value="1"/>
</dbReference>
<dbReference type="InterPro" id="IPR050473">
    <property type="entry name" value="A2M/Complement_sys"/>
</dbReference>
<dbReference type="Pfam" id="PF01835">
    <property type="entry name" value="MG2"/>
    <property type="match status" value="1"/>
</dbReference>
<dbReference type="InterPro" id="IPR014756">
    <property type="entry name" value="Ig_E-set"/>
</dbReference>
<dbReference type="Gene3D" id="6.20.50.160">
    <property type="match status" value="1"/>
</dbReference>